<dbReference type="Gene3D" id="1.20.5.1930">
    <property type="match status" value="1"/>
</dbReference>
<evidence type="ECO:0000256" key="2">
    <source>
        <dbReference type="ARBA" id="ARBA00012438"/>
    </source>
</evidence>
<evidence type="ECO:0000256" key="8">
    <source>
        <dbReference type="ARBA" id="ARBA00023012"/>
    </source>
</evidence>
<comment type="caution">
    <text evidence="13">The sequence shown here is derived from an EMBL/GenBank/DDBJ whole genome shotgun (WGS) entry which is preliminary data.</text>
</comment>
<accession>A0A918UA45</accession>
<dbReference type="InterPro" id="IPR050482">
    <property type="entry name" value="Sensor_HK_TwoCompSys"/>
</dbReference>
<feature type="domain" description="Histidine kinase/HSP90-like ATPase" evidence="10">
    <location>
        <begin position="287"/>
        <end position="378"/>
    </location>
</feature>
<feature type="transmembrane region" description="Helical" evidence="9">
    <location>
        <begin position="58"/>
        <end position="77"/>
    </location>
</feature>
<dbReference type="Pfam" id="PF23539">
    <property type="entry name" value="DUF7134"/>
    <property type="match status" value="1"/>
</dbReference>
<evidence type="ECO:0000259" key="12">
    <source>
        <dbReference type="Pfam" id="PF23539"/>
    </source>
</evidence>
<reference evidence="13" key="2">
    <citation type="submission" date="2020-09" db="EMBL/GenBank/DDBJ databases">
        <authorList>
            <person name="Sun Q."/>
            <person name="Ohkuma M."/>
        </authorList>
    </citation>
    <scope>NUCLEOTIDE SEQUENCE</scope>
    <source>
        <strain evidence="13">JCM 4790</strain>
    </source>
</reference>
<name>A0A918UA45_9ACTN</name>
<evidence type="ECO:0000256" key="3">
    <source>
        <dbReference type="ARBA" id="ARBA00022553"/>
    </source>
</evidence>
<proteinExistence type="predicted"/>
<dbReference type="CDD" id="cd16917">
    <property type="entry name" value="HATPase_UhpB-NarQ-NarX-like"/>
    <property type="match status" value="1"/>
</dbReference>
<feature type="domain" description="Signal transduction histidine kinase subgroup 3 dimerisation and phosphoacceptor" evidence="11">
    <location>
        <begin position="173"/>
        <end position="237"/>
    </location>
</feature>
<dbReference type="SUPFAM" id="SSF55874">
    <property type="entry name" value="ATPase domain of HSP90 chaperone/DNA topoisomerase II/histidine kinase"/>
    <property type="match status" value="1"/>
</dbReference>
<dbReference type="InterPro" id="IPR003594">
    <property type="entry name" value="HATPase_dom"/>
</dbReference>
<evidence type="ECO:0000313" key="13">
    <source>
        <dbReference type="EMBL" id="GGY19269.1"/>
    </source>
</evidence>
<evidence type="ECO:0000256" key="4">
    <source>
        <dbReference type="ARBA" id="ARBA00022679"/>
    </source>
</evidence>
<dbReference type="PANTHER" id="PTHR24421">
    <property type="entry name" value="NITRATE/NITRITE SENSOR PROTEIN NARX-RELATED"/>
    <property type="match status" value="1"/>
</dbReference>
<dbReference type="GO" id="GO:0016020">
    <property type="term" value="C:membrane"/>
    <property type="evidence" value="ECO:0007669"/>
    <property type="project" value="InterPro"/>
</dbReference>
<dbReference type="GO" id="GO:0005524">
    <property type="term" value="F:ATP binding"/>
    <property type="evidence" value="ECO:0007669"/>
    <property type="project" value="UniProtKB-KW"/>
</dbReference>
<dbReference type="Pfam" id="PF02518">
    <property type="entry name" value="HATPase_c"/>
    <property type="match status" value="1"/>
</dbReference>
<evidence type="ECO:0000256" key="5">
    <source>
        <dbReference type="ARBA" id="ARBA00022741"/>
    </source>
</evidence>
<feature type="transmembrane region" description="Helical" evidence="9">
    <location>
        <begin position="33"/>
        <end position="51"/>
    </location>
</feature>
<evidence type="ECO:0000256" key="1">
    <source>
        <dbReference type="ARBA" id="ARBA00000085"/>
    </source>
</evidence>
<dbReference type="PANTHER" id="PTHR24421:SF10">
    <property type="entry name" value="NITRATE_NITRITE SENSOR PROTEIN NARQ"/>
    <property type="match status" value="1"/>
</dbReference>
<organism evidence="13 14">
    <name type="scientific">Streptomyces minutiscleroticus</name>
    <dbReference type="NCBI Taxonomy" id="68238"/>
    <lineage>
        <taxon>Bacteria</taxon>
        <taxon>Bacillati</taxon>
        <taxon>Actinomycetota</taxon>
        <taxon>Actinomycetes</taxon>
        <taxon>Kitasatosporales</taxon>
        <taxon>Streptomycetaceae</taxon>
        <taxon>Streptomyces</taxon>
    </lineage>
</organism>
<dbReference type="Proteomes" id="UP000619244">
    <property type="component" value="Unassembled WGS sequence"/>
</dbReference>
<feature type="transmembrane region" description="Helical" evidence="9">
    <location>
        <begin position="7"/>
        <end position="27"/>
    </location>
</feature>
<dbReference type="InterPro" id="IPR011712">
    <property type="entry name" value="Sig_transdc_His_kin_sub3_dim/P"/>
</dbReference>
<keyword evidence="9" id="KW-0812">Transmembrane</keyword>
<dbReference type="InterPro" id="IPR036890">
    <property type="entry name" value="HATPase_C_sf"/>
</dbReference>
<keyword evidence="4" id="KW-0808">Transferase</keyword>
<keyword evidence="9" id="KW-1133">Transmembrane helix</keyword>
<evidence type="ECO:0000256" key="7">
    <source>
        <dbReference type="ARBA" id="ARBA00022840"/>
    </source>
</evidence>
<feature type="transmembrane region" description="Helical" evidence="9">
    <location>
        <begin position="97"/>
        <end position="115"/>
    </location>
</feature>
<keyword evidence="9" id="KW-0472">Membrane</keyword>
<protein>
    <recommendedName>
        <fullName evidence="2">histidine kinase</fullName>
        <ecNumber evidence="2">2.7.13.3</ecNumber>
    </recommendedName>
</protein>
<dbReference type="EMBL" id="BMVU01000145">
    <property type="protein sequence ID" value="GGY19269.1"/>
    <property type="molecule type" value="Genomic_DNA"/>
</dbReference>
<dbReference type="AlphaFoldDB" id="A0A918UA45"/>
<dbReference type="EC" id="2.7.13.3" evidence="2"/>
<comment type="catalytic activity">
    <reaction evidence="1">
        <text>ATP + protein L-histidine = ADP + protein N-phospho-L-histidine.</text>
        <dbReference type="EC" id="2.7.13.3"/>
    </reaction>
</comment>
<keyword evidence="5" id="KW-0547">Nucleotide-binding</keyword>
<gene>
    <name evidence="13" type="ORF">GCM10010358_82710</name>
</gene>
<reference evidence="13" key="1">
    <citation type="journal article" date="2014" name="Int. J. Syst. Evol. Microbiol.">
        <title>Complete genome sequence of Corynebacterium casei LMG S-19264T (=DSM 44701T), isolated from a smear-ripened cheese.</title>
        <authorList>
            <consortium name="US DOE Joint Genome Institute (JGI-PGF)"/>
            <person name="Walter F."/>
            <person name="Albersmeier A."/>
            <person name="Kalinowski J."/>
            <person name="Ruckert C."/>
        </authorList>
    </citation>
    <scope>NUCLEOTIDE SEQUENCE</scope>
    <source>
        <strain evidence="13">JCM 4790</strain>
    </source>
</reference>
<keyword evidence="14" id="KW-1185">Reference proteome</keyword>
<evidence type="ECO:0000259" key="11">
    <source>
        <dbReference type="Pfam" id="PF07730"/>
    </source>
</evidence>
<dbReference type="Gene3D" id="3.30.565.10">
    <property type="entry name" value="Histidine kinase-like ATPase, C-terminal domain"/>
    <property type="match status" value="1"/>
</dbReference>
<evidence type="ECO:0000256" key="9">
    <source>
        <dbReference type="SAM" id="Phobius"/>
    </source>
</evidence>
<dbReference type="GO" id="GO:0000155">
    <property type="term" value="F:phosphorelay sensor kinase activity"/>
    <property type="evidence" value="ECO:0007669"/>
    <property type="project" value="InterPro"/>
</dbReference>
<keyword evidence="7" id="KW-0067">ATP-binding</keyword>
<feature type="domain" description="DUF7134" evidence="12">
    <location>
        <begin position="1"/>
        <end position="150"/>
    </location>
</feature>
<keyword evidence="8" id="KW-0902">Two-component regulatory system</keyword>
<evidence type="ECO:0000259" key="10">
    <source>
        <dbReference type="Pfam" id="PF02518"/>
    </source>
</evidence>
<dbReference type="GO" id="GO:0046983">
    <property type="term" value="F:protein dimerization activity"/>
    <property type="evidence" value="ECO:0007669"/>
    <property type="project" value="InterPro"/>
</dbReference>
<evidence type="ECO:0000313" key="14">
    <source>
        <dbReference type="Proteomes" id="UP000619244"/>
    </source>
</evidence>
<dbReference type="InterPro" id="IPR055558">
    <property type="entry name" value="DUF7134"/>
</dbReference>
<dbReference type="Pfam" id="PF07730">
    <property type="entry name" value="HisKA_3"/>
    <property type="match status" value="1"/>
</dbReference>
<keyword evidence="3" id="KW-0597">Phosphoprotein</keyword>
<sequence>MRRQQVALDCVIAALLCALDLYISWYYETSDSFGRWATPLYAAVGYLPLVWRRRFPGWVFIWMWIHSLLAWFVRPDYVPSLGLWLALYTLAARASRSRAVLALLATFMHVVLNAVSNAADARPDMRVTTFLIAIIVVSMDVVAAFAVGRWAAWTAHRRRIEADEAAAEAVKEERRRIARDLHDVVAHAVSLMVLQAAGAARVLDKDPPRAAEALRHIDDLGQQAIVELRRMLGLLTESAGNPDQAVTQPLLGLRNLPGLLQRARASGRQVELRTTGDRVPLEPGVDLSAYRIVQEALTNSLRYADPHLPIRVELSWQTRKLEIRIRDHKRAAHRPARHPLSTGQGLIGMRERAIAAGGSLHAGTQLDGGYLVAADLPVTGPPPRTSAADEKEN</sequence>
<evidence type="ECO:0000256" key="6">
    <source>
        <dbReference type="ARBA" id="ARBA00022777"/>
    </source>
</evidence>
<feature type="transmembrane region" description="Helical" evidence="9">
    <location>
        <begin position="127"/>
        <end position="151"/>
    </location>
</feature>
<keyword evidence="6 13" id="KW-0418">Kinase</keyword>